<dbReference type="Pfam" id="PF16787">
    <property type="entry name" value="NDC10_II"/>
    <property type="match status" value="1"/>
</dbReference>
<feature type="compositionally biased region" description="Basic residues" evidence="1">
    <location>
        <begin position="96"/>
        <end position="107"/>
    </location>
</feature>
<sequence length="516" mass="56164">MAADDSYTAADERARAARRAGIQAKKDEQPANTTRSYAAKQREWKARPPAGLVPYARAAADGSLYSWPDGELVTPDKLAAWLKEDILLRRVVPPQKKPRAGPRKRRDPGRLPPDEWLRIQDLLLTGAAYTPQNLRTRVDLLFGHYYLLRGENRRKMELADLSLLDYPPSEARPLWLPGPSTALLWRWHVAGEPRPSGAVRTGIGSRSSSGGTASRSSYPTQLQETWRIFGAAGLIASKKTHLPRRVGAQDAETHGTSLAQISQAGRWNQSVLCQAYLTHLPRQFMRIVAGFSASRGLLARAAHEPQGGLDDDDPAADGFLAYAAPAYSTSAGPGRPTAPLPVASVLRLRPFGGPEWDEFAVAVRSTAVGAMEPNSQRLAIRLEARLDGIQGGLDALLQGKVPITFTGYFGAGVQFCRRKVIWDELLARMASGKCKEAAVAELELLRAGRSLNRLVDELKQRRRRGQDRGQGQGQIRVQVGTPCPMTQVQAGTRSNSRSGPSGAEDPAGKADRPSST</sequence>
<keyword evidence="3" id="KW-0238">DNA-binding</keyword>
<gene>
    <name evidence="3" type="ORF">HRG_00778</name>
</gene>
<dbReference type="Gene3D" id="1.10.443.20">
    <property type="entry name" value="Centromere DNA-binding protein complex CBF3 subunit, domain 2"/>
    <property type="match status" value="2"/>
</dbReference>
<name>A0A9P8SPE7_9HYPO</name>
<evidence type="ECO:0000313" key="3">
    <source>
        <dbReference type="EMBL" id="KAH0968136.1"/>
    </source>
</evidence>
<dbReference type="RefSeq" id="XP_044725649.1">
    <property type="nucleotide sequence ID" value="XM_044859249.1"/>
</dbReference>
<accession>A0A9P8SPE7</accession>
<feature type="region of interest" description="Disordered" evidence="1">
    <location>
        <begin position="1"/>
        <end position="43"/>
    </location>
</feature>
<keyword evidence="4" id="KW-1185">Reference proteome</keyword>
<dbReference type="AlphaFoldDB" id="A0A9P8SPE7"/>
<dbReference type="GO" id="GO:0003677">
    <property type="term" value="F:DNA binding"/>
    <property type="evidence" value="ECO:0007669"/>
    <property type="project" value="UniProtKB-KW"/>
</dbReference>
<proteinExistence type="predicted"/>
<feature type="compositionally biased region" description="Low complexity" evidence="1">
    <location>
        <begin position="200"/>
        <end position="217"/>
    </location>
</feature>
<evidence type="ECO:0000313" key="4">
    <source>
        <dbReference type="Proteomes" id="UP000824596"/>
    </source>
</evidence>
<feature type="region of interest" description="Disordered" evidence="1">
    <location>
        <begin position="93"/>
        <end position="112"/>
    </location>
</feature>
<protein>
    <submittedName>
        <fullName evidence="3">Centromere DNA-binding protein complex CBF3 subunit</fullName>
    </submittedName>
</protein>
<organism evidence="3 4">
    <name type="scientific">Hirsutella rhossiliensis</name>
    <dbReference type="NCBI Taxonomy" id="111463"/>
    <lineage>
        <taxon>Eukaryota</taxon>
        <taxon>Fungi</taxon>
        <taxon>Dikarya</taxon>
        <taxon>Ascomycota</taxon>
        <taxon>Pezizomycotina</taxon>
        <taxon>Sordariomycetes</taxon>
        <taxon>Hypocreomycetidae</taxon>
        <taxon>Hypocreales</taxon>
        <taxon>Ophiocordycipitaceae</taxon>
        <taxon>Hirsutella</taxon>
    </lineage>
</organism>
<feature type="region of interest" description="Disordered" evidence="1">
    <location>
        <begin position="195"/>
        <end position="218"/>
    </location>
</feature>
<feature type="domain" description="Ndc10" evidence="2">
    <location>
        <begin position="216"/>
        <end position="288"/>
    </location>
</feature>
<dbReference type="InterPro" id="IPR038279">
    <property type="entry name" value="Ndc10_dom2_sf"/>
</dbReference>
<feature type="region of interest" description="Disordered" evidence="1">
    <location>
        <begin position="460"/>
        <end position="516"/>
    </location>
</feature>
<dbReference type="Proteomes" id="UP000824596">
    <property type="component" value="Unassembled WGS sequence"/>
</dbReference>
<dbReference type="EMBL" id="JAIZPD010000001">
    <property type="protein sequence ID" value="KAH0968136.1"/>
    <property type="molecule type" value="Genomic_DNA"/>
</dbReference>
<evidence type="ECO:0000256" key="1">
    <source>
        <dbReference type="SAM" id="MobiDB-lite"/>
    </source>
</evidence>
<dbReference type="InterPro" id="IPR011010">
    <property type="entry name" value="DNA_brk_join_enz"/>
</dbReference>
<feature type="compositionally biased region" description="Polar residues" evidence="1">
    <location>
        <begin position="484"/>
        <end position="499"/>
    </location>
</feature>
<dbReference type="InterPro" id="IPR031872">
    <property type="entry name" value="NDC10_II"/>
</dbReference>
<dbReference type="OrthoDB" id="5103085at2759"/>
<feature type="compositionally biased region" description="Basic and acidic residues" evidence="1">
    <location>
        <begin position="506"/>
        <end position="516"/>
    </location>
</feature>
<dbReference type="SUPFAM" id="SSF56349">
    <property type="entry name" value="DNA breaking-rejoining enzymes"/>
    <property type="match status" value="1"/>
</dbReference>
<comment type="caution">
    <text evidence="3">The sequence shown here is derived from an EMBL/GenBank/DDBJ whole genome shotgun (WGS) entry which is preliminary data.</text>
</comment>
<evidence type="ECO:0000259" key="2">
    <source>
        <dbReference type="Pfam" id="PF16787"/>
    </source>
</evidence>
<dbReference type="GeneID" id="68349907"/>
<reference evidence="3" key="1">
    <citation type="submission" date="2021-09" db="EMBL/GenBank/DDBJ databases">
        <title>A high-quality genome of the endoparasitic fungus Hirsutella rhossiliensis with a comparison of Hirsutella genomes reveals transposable elements contributing to genome size variation.</title>
        <authorList>
            <person name="Lin R."/>
            <person name="Jiao Y."/>
            <person name="Sun X."/>
            <person name="Ling J."/>
            <person name="Xie B."/>
            <person name="Cheng X."/>
        </authorList>
    </citation>
    <scope>NUCLEOTIDE SEQUENCE</scope>
    <source>
        <strain evidence="3">HR02</strain>
    </source>
</reference>